<dbReference type="Proteomes" id="UP000789508">
    <property type="component" value="Unassembled WGS sequence"/>
</dbReference>
<reference evidence="2" key="1">
    <citation type="submission" date="2021-06" db="EMBL/GenBank/DDBJ databases">
        <authorList>
            <person name="Kallberg Y."/>
            <person name="Tangrot J."/>
            <person name="Rosling A."/>
        </authorList>
    </citation>
    <scope>NUCLEOTIDE SEQUENCE</scope>
    <source>
        <strain evidence="2">FL130A</strain>
    </source>
</reference>
<organism evidence="2 3">
    <name type="scientific">Ambispora leptoticha</name>
    <dbReference type="NCBI Taxonomy" id="144679"/>
    <lineage>
        <taxon>Eukaryota</taxon>
        <taxon>Fungi</taxon>
        <taxon>Fungi incertae sedis</taxon>
        <taxon>Mucoromycota</taxon>
        <taxon>Glomeromycotina</taxon>
        <taxon>Glomeromycetes</taxon>
        <taxon>Archaeosporales</taxon>
        <taxon>Ambisporaceae</taxon>
        <taxon>Ambispora</taxon>
    </lineage>
</organism>
<comment type="caution">
    <text evidence="2">The sequence shown here is derived from an EMBL/GenBank/DDBJ whole genome shotgun (WGS) entry which is preliminary data.</text>
</comment>
<dbReference type="OrthoDB" id="10597575at2759"/>
<name>A0A9N9IDU6_9GLOM</name>
<keyword evidence="1" id="KW-0175">Coiled coil</keyword>
<dbReference type="EMBL" id="CAJVPS010030055">
    <property type="protein sequence ID" value="CAG8730111.1"/>
    <property type="molecule type" value="Genomic_DNA"/>
</dbReference>
<sequence>SVVEKSQKEKKFKEKDIEVVKEDFLMNKEELCVEGEYHRLSNRSIINCKGGSGPIEELINYLLVVNPQLFFLEYSPCPVFHLTSIGVEHLKHSTDRGLLDCFVDFNLDFVVRKGIMSPIKQERDDYQAQINSHQCPPVDHRELAAKNQKIAELEAEIRELKNKPPVQPENNPFTEKESLLTIIREKEKIIQQLEVKLQEQPKEIIKEVESGEIIQGLKNKLISKEQTIKQLHLFYLLWLGISVL</sequence>
<evidence type="ECO:0000313" key="2">
    <source>
        <dbReference type="EMBL" id="CAG8730111.1"/>
    </source>
</evidence>
<gene>
    <name evidence="2" type="ORF">ALEPTO_LOCUS12594</name>
</gene>
<evidence type="ECO:0000256" key="1">
    <source>
        <dbReference type="SAM" id="Coils"/>
    </source>
</evidence>
<protein>
    <submittedName>
        <fullName evidence="2">543_t:CDS:1</fullName>
    </submittedName>
</protein>
<proteinExistence type="predicted"/>
<accession>A0A9N9IDU6</accession>
<feature type="coiled-coil region" evidence="1">
    <location>
        <begin position="143"/>
        <end position="203"/>
    </location>
</feature>
<feature type="non-terminal residue" evidence="2">
    <location>
        <position position="244"/>
    </location>
</feature>
<feature type="non-terminal residue" evidence="2">
    <location>
        <position position="1"/>
    </location>
</feature>
<dbReference type="AlphaFoldDB" id="A0A9N9IDU6"/>
<keyword evidence="3" id="KW-1185">Reference proteome</keyword>
<evidence type="ECO:0000313" key="3">
    <source>
        <dbReference type="Proteomes" id="UP000789508"/>
    </source>
</evidence>